<evidence type="ECO:0000256" key="1">
    <source>
        <dbReference type="SAM" id="MobiDB-lite"/>
    </source>
</evidence>
<evidence type="ECO:0000313" key="2">
    <source>
        <dbReference type="EMBL" id="TNN40629.1"/>
    </source>
</evidence>
<proteinExistence type="predicted"/>
<name>A0A4Z2FHI6_9TELE</name>
<dbReference type="AlphaFoldDB" id="A0A4Z2FHI6"/>
<evidence type="ECO:0000313" key="3">
    <source>
        <dbReference type="Proteomes" id="UP000314294"/>
    </source>
</evidence>
<sequence>MVGQSVVLLEQNGHGARVGQVERLKLLPLDTEGVPALQGPGGPIRNHKTSCGPRLRVTVPRRLSGTSSTEEISAQPEQLTRFCLREPALHHSWKPAAQLGAAVRVREGQDHHQQEAHRHHKLTEHREVVSKRAGKPPPKIKFFHNKILIFIFCCDVLPPSVTLMVALRMGNWGGSLRGSLVSSTCLMNLSISLSDMP</sequence>
<dbReference type="EMBL" id="SRLO01001173">
    <property type="protein sequence ID" value="TNN40629.1"/>
    <property type="molecule type" value="Genomic_DNA"/>
</dbReference>
<accession>A0A4Z2FHI6</accession>
<reference evidence="2 3" key="1">
    <citation type="submission" date="2019-03" db="EMBL/GenBank/DDBJ databases">
        <title>First draft genome of Liparis tanakae, snailfish: a comprehensive survey of snailfish specific genes.</title>
        <authorList>
            <person name="Kim W."/>
            <person name="Song I."/>
            <person name="Jeong J.-H."/>
            <person name="Kim D."/>
            <person name="Kim S."/>
            <person name="Ryu S."/>
            <person name="Song J.Y."/>
            <person name="Lee S.K."/>
        </authorList>
    </citation>
    <scope>NUCLEOTIDE SEQUENCE [LARGE SCALE GENOMIC DNA]</scope>
    <source>
        <tissue evidence="2">Muscle</tissue>
    </source>
</reference>
<organism evidence="2 3">
    <name type="scientific">Liparis tanakae</name>
    <name type="common">Tanaka's snailfish</name>
    <dbReference type="NCBI Taxonomy" id="230148"/>
    <lineage>
        <taxon>Eukaryota</taxon>
        <taxon>Metazoa</taxon>
        <taxon>Chordata</taxon>
        <taxon>Craniata</taxon>
        <taxon>Vertebrata</taxon>
        <taxon>Euteleostomi</taxon>
        <taxon>Actinopterygii</taxon>
        <taxon>Neopterygii</taxon>
        <taxon>Teleostei</taxon>
        <taxon>Neoteleostei</taxon>
        <taxon>Acanthomorphata</taxon>
        <taxon>Eupercaria</taxon>
        <taxon>Perciformes</taxon>
        <taxon>Cottioidei</taxon>
        <taxon>Cottales</taxon>
        <taxon>Liparidae</taxon>
        <taxon>Liparis</taxon>
    </lineage>
</organism>
<feature type="region of interest" description="Disordered" evidence="1">
    <location>
        <begin position="114"/>
        <end position="133"/>
    </location>
</feature>
<gene>
    <name evidence="2" type="ORF">EYF80_049219</name>
</gene>
<keyword evidence="3" id="KW-1185">Reference proteome</keyword>
<protein>
    <submittedName>
        <fullName evidence="2">Uncharacterized protein</fullName>
    </submittedName>
</protein>
<comment type="caution">
    <text evidence="2">The sequence shown here is derived from an EMBL/GenBank/DDBJ whole genome shotgun (WGS) entry which is preliminary data.</text>
</comment>
<dbReference type="Proteomes" id="UP000314294">
    <property type="component" value="Unassembled WGS sequence"/>
</dbReference>